<evidence type="ECO:0000313" key="4">
    <source>
        <dbReference type="EMBL" id="TPX34629.1"/>
    </source>
</evidence>
<feature type="region of interest" description="Disordered" evidence="1">
    <location>
        <begin position="48"/>
        <end position="76"/>
    </location>
</feature>
<accession>A0A507C696</accession>
<dbReference type="Proteomes" id="UP000320475">
    <property type="component" value="Unassembled WGS sequence"/>
</dbReference>
<feature type="signal peptide" evidence="3">
    <location>
        <begin position="1"/>
        <end position="22"/>
    </location>
</feature>
<gene>
    <name evidence="5" type="ORF">SeLEV6574_g02281</name>
    <name evidence="4" type="ORF">SeLEV6574_g08263</name>
</gene>
<reference evidence="4 6" key="1">
    <citation type="journal article" date="2019" name="Sci. Rep.">
        <title>Comparative genomics of chytrid fungi reveal insights into the obligate biotrophic and pathogenic lifestyle of Synchytrium endobioticum.</title>
        <authorList>
            <person name="van de Vossenberg B.T.L.H."/>
            <person name="Warris S."/>
            <person name="Nguyen H.D.T."/>
            <person name="van Gent-Pelzer M.P.E."/>
            <person name="Joly D.L."/>
            <person name="van de Geest H.C."/>
            <person name="Bonants P.J.M."/>
            <person name="Smith D.S."/>
            <person name="Levesque C.A."/>
            <person name="van der Lee T.A.J."/>
        </authorList>
    </citation>
    <scope>NUCLEOTIDE SEQUENCE [LARGE SCALE GENOMIC DNA]</scope>
    <source>
        <strain evidence="4 6">LEV6574</strain>
    </source>
</reference>
<feature type="transmembrane region" description="Helical" evidence="2">
    <location>
        <begin position="130"/>
        <end position="150"/>
    </location>
</feature>
<keyword evidence="3" id="KW-0732">Signal</keyword>
<evidence type="ECO:0000256" key="2">
    <source>
        <dbReference type="SAM" id="Phobius"/>
    </source>
</evidence>
<feature type="chain" id="PRO_5036130954" evidence="3">
    <location>
        <begin position="23"/>
        <end position="231"/>
    </location>
</feature>
<dbReference type="EMBL" id="QEAM01000809">
    <property type="protein sequence ID" value="TPX34629.1"/>
    <property type="molecule type" value="Genomic_DNA"/>
</dbReference>
<name>A0A507C696_9FUNG</name>
<dbReference type="EMBL" id="QEAM01000061">
    <property type="protein sequence ID" value="TPX48046.1"/>
    <property type="molecule type" value="Genomic_DNA"/>
</dbReference>
<keyword evidence="2" id="KW-0472">Membrane</keyword>
<evidence type="ECO:0000256" key="3">
    <source>
        <dbReference type="SAM" id="SignalP"/>
    </source>
</evidence>
<organism evidence="4 6">
    <name type="scientific">Synchytrium endobioticum</name>
    <dbReference type="NCBI Taxonomy" id="286115"/>
    <lineage>
        <taxon>Eukaryota</taxon>
        <taxon>Fungi</taxon>
        <taxon>Fungi incertae sedis</taxon>
        <taxon>Chytridiomycota</taxon>
        <taxon>Chytridiomycota incertae sedis</taxon>
        <taxon>Chytridiomycetes</taxon>
        <taxon>Synchytriales</taxon>
        <taxon>Synchytriaceae</taxon>
        <taxon>Synchytrium</taxon>
    </lineage>
</organism>
<dbReference type="VEuPathDB" id="FungiDB:SeMB42_g02521"/>
<keyword evidence="2" id="KW-0812">Transmembrane</keyword>
<protein>
    <submittedName>
        <fullName evidence="4">Uncharacterized protein</fullName>
    </submittedName>
</protein>
<sequence>MHWSNLIYLVIPSVVLLQQTDASKVASTRQLVTIESTKKEVGHHLYKRMDDGPRWSPSSDRNPPPHQRISAEGNTNDSYRNFRRRAFMFGNGLFILAEALGGLIHACAMVFILALCFSVRIRNKSFMIQITALGQFFAGVFFGVCAGYFFRDLKKRWSTFGEDATNFARGIASRPMLPSRVAGNIEMGRLALPVLPTRESRPLSLHTSKYYPYRPGSHFLGSSTNSNGAGC</sequence>
<evidence type="ECO:0000313" key="6">
    <source>
        <dbReference type="Proteomes" id="UP000320475"/>
    </source>
</evidence>
<feature type="transmembrane region" description="Helical" evidence="2">
    <location>
        <begin position="93"/>
        <end position="118"/>
    </location>
</feature>
<comment type="caution">
    <text evidence="4">The sequence shown here is derived from an EMBL/GenBank/DDBJ whole genome shotgun (WGS) entry which is preliminary data.</text>
</comment>
<evidence type="ECO:0000313" key="5">
    <source>
        <dbReference type="EMBL" id="TPX48046.1"/>
    </source>
</evidence>
<dbReference type="AlphaFoldDB" id="A0A507C696"/>
<proteinExistence type="predicted"/>
<keyword evidence="2" id="KW-1133">Transmembrane helix</keyword>
<evidence type="ECO:0000256" key="1">
    <source>
        <dbReference type="SAM" id="MobiDB-lite"/>
    </source>
</evidence>